<dbReference type="GO" id="GO:0016787">
    <property type="term" value="F:hydrolase activity"/>
    <property type="evidence" value="ECO:0007669"/>
    <property type="project" value="UniProtKB-KW"/>
</dbReference>
<dbReference type="Pfam" id="PF12888">
    <property type="entry name" value="Lipid_bd"/>
    <property type="match status" value="1"/>
</dbReference>
<dbReference type="AlphaFoldDB" id="A0A3E0EJ41"/>
<accession>A0A3E0EJ41</accession>
<dbReference type="OrthoDB" id="851990at2"/>
<dbReference type="InterPro" id="IPR024404">
    <property type="entry name" value="Lipid-bd_put"/>
</dbReference>
<dbReference type="RefSeq" id="WP_115813664.1">
    <property type="nucleotide sequence ID" value="NZ_QUNI01000007.1"/>
</dbReference>
<gene>
    <name evidence="1" type="ORF">C8P67_107112</name>
</gene>
<dbReference type="EMBL" id="QUNI01000007">
    <property type="protein sequence ID" value="REG98185.1"/>
    <property type="molecule type" value="Genomic_DNA"/>
</dbReference>
<sequence>MNILKNNISKILSGIFMITILYSCENNGYEDYETANTPSVKMNGEWYIDISDASGVIAQHAHHITYDTNDGNNTMYINDNKKGYWLKGKLIVNTTNLTFDATNEENLIDPGSTFTITEGKILKNAAHSKTGNVTDSIYFKGEFSYDPGHIIIFSGHKRTGFLEDEY</sequence>
<dbReference type="PROSITE" id="PS51257">
    <property type="entry name" value="PROKAR_LIPOPROTEIN"/>
    <property type="match status" value="1"/>
</dbReference>
<keyword evidence="1" id="KW-0378">Hydrolase</keyword>
<dbReference type="InterPro" id="IPR038668">
    <property type="entry name" value="Lipid-bd_sf"/>
</dbReference>
<evidence type="ECO:0000313" key="1">
    <source>
        <dbReference type="EMBL" id="REG98185.1"/>
    </source>
</evidence>
<protein>
    <submittedName>
        <fullName evidence="1">Lipid-binding putative hydrolase</fullName>
    </submittedName>
</protein>
<comment type="caution">
    <text evidence="1">The sequence shown here is derived from an EMBL/GenBank/DDBJ whole genome shotgun (WGS) entry which is preliminary data.</text>
</comment>
<organism evidence="1 2">
    <name type="scientific">Flavobacterium aquicola</name>
    <dbReference type="NCBI Taxonomy" id="1682742"/>
    <lineage>
        <taxon>Bacteria</taxon>
        <taxon>Pseudomonadati</taxon>
        <taxon>Bacteroidota</taxon>
        <taxon>Flavobacteriia</taxon>
        <taxon>Flavobacteriales</taxon>
        <taxon>Flavobacteriaceae</taxon>
        <taxon>Flavobacterium</taxon>
    </lineage>
</organism>
<dbReference type="Proteomes" id="UP000257136">
    <property type="component" value="Unassembled WGS sequence"/>
</dbReference>
<keyword evidence="2" id="KW-1185">Reference proteome</keyword>
<dbReference type="Gene3D" id="2.40.128.220">
    <property type="match status" value="1"/>
</dbReference>
<name>A0A3E0EJ41_9FLAO</name>
<reference evidence="1 2" key="1">
    <citation type="submission" date="2018-08" db="EMBL/GenBank/DDBJ databases">
        <title>Genomic Encyclopedia of Archaeal and Bacterial Type Strains, Phase II (KMG-II): from individual species to whole genera.</title>
        <authorList>
            <person name="Goeker M."/>
        </authorList>
    </citation>
    <scope>NUCLEOTIDE SEQUENCE [LARGE SCALE GENOMIC DNA]</scope>
    <source>
        <strain evidence="1 2">DSM 100880</strain>
    </source>
</reference>
<evidence type="ECO:0000313" key="2">
    <source>
        <dbReference type="Proteomes" id="UP000257136"/>
    </source>
</evidence>
<proteinExistence type="predicted"/>